<dbReference type="EMBL" id="QTUJ01000002">
    <property type="protein sequence ID" value="REF69612.1"/>
    <property type="molecule type" value="Genomic_DNA"/>
</dbReference>
<evidence type="ECO:0000313" key="2">
    <source>
        <dbReference type="Proteomes" id="UP000256941"/>
    </source>
</evidence>
<organism evidence="1 2">
    <name type="scientific">Paracoccus versutus</name>
    <name type="common">Thiobacillus versutus</name>
    <dbReference type="NCBI Taxonomy" id="34007"/>
    <lineage>
        <taxon>Bacteria</taxon>
        <taxon>Pseudomonadati</taxon>
        <taxon>Pseudomonadota</taxon>
        <taxon>Alphaproteobacteria</taxon>
        <taxon>Rhodobacterales</taxon>
        <taxon>Paracoccaceae</taxon>
        <taxon>Paracoccus</taxon>
    </lineage>
</organism>
<dbReference type="Proteomes" id="UP000256941">
    <property type="component" value="Unassembled WGS sequence"/>
</dbReference>
<protein>
    <submittedName>
        <fullName evidence="1">Uncharacterized protein</fullName>
    </submittedName>
</protein>
<name>A0A3D9XN96_PARVE</name>
<comment type="caution">
    <text evidence="1">The sequence shown here is derived from an EMBL/GenBank/DDBJ whole genome shotgun (WGS) entry which is preliminary data.</text>
</comment>
<reference evidence="1 2" key="1">
    <citation type="submission" date="2018-08" db="EMBL/GenBank/DDBJ databases">
        <title>Genomic Encyclopedia of Archaeal and Bacterial Type Strains, Phase II (KMG-II): from individual species to whole genera.</title>
        <authorList>
            <person name="Goeker M."/>
        </authorList>
    </citation>
    <scope>NUCLEOTIDE SEQUENCE [LARGE SCALE GENOMIC DNA]</scope>
    <source>
        <strain evidence="1 2">DSM 17099</strain>
    </source>
</reference>
<dbReference type="AlphaFoldDB" id="A0A3D9XN96"/>
<accession>A0A3D9XN96</accession>
<proteinExistence type="predicted"/>
<sequence length="235" mass="25390">MADRGNDGWAAIITAAEARALDPALAAPTVLARLDKLIREASPIVSVEIGRSTWQGPAEEAPWRADNRDADMAECAAFSAGYEAGERDGRASGQQVRALWPRWREMLLDESPIPGAAIKEMDEAFAALTPAPQAATPTEQAAMPVAWQVRYHSKWVMAPSCWTDEDRANWPGEHRPFFAHPPQPTETVAVALSGLMEAYKEIADSGDAGFWKAEETPEYQAAVAALRALKGGAHG</sequence>
<evidence type="ECO:0000313" key="1">
    <source>
        <dbReference type="EMBL" id="REF69612.1"/>
    </source>
</evidence>
<dbReference type="RefSeq" id="WP_116221863.1">
    <property type="nucleotide sequence ID" value="NZ_CP038197.1"/>
</dbReference>
<gene>
    <name evidence="1" type="ORF">BDD41_2322</name>
</gene>